<proteinExistence type="predicted"/>
<comment type="caution">
    <text evidence="1">The sequence shown here is derived from an EMBL/GenBank/DDBJ whole genome shotgun (WGS) entry which is preliminary data.</text>
</comment>
<organism evidence="1 2">
    <name type="scientific">Streptomyces griseoviridis</name>
    <dbReference type="NCBI Taxonomy" id="45398"/>
    <lineage>
        <taxon>Bacteria</taxon>
        <taxon>Bacillati</taxon>
        <taxon>Actinomycetota</taxon>
        <taxon>Actinomycetes</taxon>
        <taxon>Kitasatosporales</taxon>
        <taxon>Streptomycetaceae</taxon>
        <taxon>Streptomyces</taxon>
    </lineage>
</organism>
<accession>A0ABT9LRZ7</accession>
<name>A0ABT9LRZ7_STRGD</name>
<protein>
    <submittedName>
        <fullName evidence="1">Uncharacterized protein</fullName>
    </submittedName>
</protein>
<gene>
    <name evidence="1" type="ORF">J2S47_006794</name>
</gene>
<dbReference type="InterPro" id="IPR036271">
    <property type="entry name" value="Tet_transcr_reg_TetR-rel_C_sf"/>
</dbReference>
<reference evidence="1 2" key="1">
    <citation type="submission" date="2023-07" db="EMBL/GenBank/DDBJ databases">
        <title>Sequencing the genomes of 1000 actinobacteria strains.</title>
        <authorList>
            <person name="Klenk H.-P."/>
        </authorList>
    </citation>
    <scope>NUCLEOTIDE SEQUENCE [LARGE SCALE GENOMIC DNA]</scope>
    <source>
        <strain evidence="1 2">DSM 40229</strain>
    </source>
</reference>
<sequence length="61" mass="6392">MEQGTLREGTDCHVVARECIAVSDGLQLQWVISGGGLDLAGAVHAHVDRIARTVFCDGSGL</sequence>
<dbReference type="Gene3D" id="1.10.357.10">
    <property type="entry name" value="Tetracycline Repressor, domain 2"/>
    <property type="match status" value="1"/>
</dbReference>
<evidence type="ECO:0000313" key="2">
    <source>
        <dbReference type="Proteomes" id="UP001231675"/>
    </source>
</evidence>
<keyword evidence="2" id="KW-1185">Reference proteome</keyword>
<dbReference type="SUPFAM" id="SSF48498">
    <property type="entry name" value="Tetracyclin repressor-like, C-terminal domain"/>
    <property type="match status" value="1"/>
</dbReference>
<dbReference type="Proteomes" id="UP001231675">
    <property type="component" value="Unassembled WGS sequence"/>
</dbReference>
<evidence type="ECO:0000313" key="1">
    <source>
        <dbReference type="EMBL" id="MDP9686292.1"/>
    </source>
</evidence>
<dbReference type="EMBL" id="JAURUD010000001">
    <property type="protein sequence ID" value="MDP9686292.1"/>
    <property type="molecule type" value="Genomic_DNA"/>
</dbReference>